<reference evidence="1" key="1">
    <citation type="submission" date="2016-10" db="EMBL/GenBank/DDBJ databases">
        <title>Genome sequence of Streptomyces mangrovisoli MUSC 149.</title>
        <authorList>
            <person name="Lee L.-H."/>
            <person name="Ser H.-L."/>
        </authorList>
    </citation>
    <scope>NUCLEOTIDE SEQUENCE [LARGE SCALE GENOMIC DNA]</scope>
    <source>
        <strain evidence="1">MUSC 149</strain>
    </source>
</reference>
<comment type="caution">
    <text evidence="1">The sequence shown here is derived from an EMBL/GenBank/DDBJ whole genome shotgun (WGS) entry which is preliminary data.</text>
</comment>
<dbReference type="AlphaFoldDB" id="A0A1J4NMM8"/>
<proteinExistence type="predicted"/>
<evidence type="ECO:0000313" key="2">
    <source>
        <dbReference type="Proteomes" id="UP000034196"/>
    </source>
</evidence>
<dbReference type="Proteomes" id="UP000034196">
    <property type="component" value="Unassembled WGS sequence"/>
</dbReference>
<accession>A0A1J4NMM8</accession>
<dbReference type="STRING" id="1428628.WN71_032725"/>
<evidence type="ECO:0000313" key="1">
    <source>
        <dbReference type="EMBL" id="OIJ63591.1"/>
    </source>
</evidence>
<protein>
    <recommendedName>
        <fullName evidence="3">FXSXX-COOH protein</fullName>
    </recommendedName>
</protein>
<dbReference type="RefSeq" id="WP_046591909.1">
    <property type="nucleotide sequence ID" value="NZ_LAVA02000097.1"/>
</dbReference>
<evidence type="ECO:0008006" key="3">
    <source>
        <dbReference type="Google" id="ProtNLM"/>
    </source>
</evidence>
<dbReference type="EMBL" id="LAVA02000097">
    <property type="protein sequence ID" value="OIJ63591.1"/>
    <property type="molecule type" value="Genomic_DNA"/>
</dbReference>
<keyword evidence="2" id="KW-1185">Reference proteome</keyword>
<sequence>MKLGVADPSAPSPGPAGLPDFTDVDLAGCAGSEHPVLSGVARKLLPRAEEAHASTVVAYYEDSPEAM</sequence>
<dbReference type="NCBIfam" id="NF041709">
    <property type="entry name" value="RiPP_phane_YxD"/>
    <property type="match status" value="1"/>
</dbReference>
<gene>
    <name evidence="1" type="ORF">WN71_032725</name>
</gene>
<organism evidence="1 2">
    <name type="scientific">Streptomyces mangrovisoli</name>
    <dbReference type="NCBI Taxonomy" id="1428628"/>
    <lineage>
        <taxon>Bacteria</taxon>
        <taxon>Bacillati</taxon>
        <taxon>Actinomycetota</taxon>
        <taxon>Actinomycetes</taxon>
        <taxon>Kitasatosporales</taxon>
        <taxon>Streptomycetaceae</taxon>
        <taxon>Streptomyces</taxon>
    </lineage>
</organism>
<name>A0A1J4NMM8_9ACTN</name>